<dbReference type="RefSeq" id="WP_179268825.1">
    <property type="nucleotide sequence ID" value="NZ_CP058579.1"/>
</dbReference>
<dbReference type="Proteomes" id="UP000509626">
    <property type="component" value="Chromosome"/>
</dbReference>
<dbReference type="InterPro" id="IPR055927">
    <property type="entry name" value="DUF7504"/>
</dbReference>
<sequence>MNRGRADTPGAEASGPRTRGADPSLRAALDTLDGGCGMLVTGDVPTDAHRVAATRYFGDPSNPRRRVLGLTHDTPRPNAWLPGSVSADSGGTAIVRRDDTLRSAGASGGSPASDGGLAPSGPVDDGFGRRFLDAIDEVSVDGGDEMTLRVGLYRVDGLRATLGESGAGDVLREAAATTRDRGGMAHFHLPRRPVDGEPRSDPLVDGIATQLGEVLDVVVELRLRDRAVLPEERWHIHGWGTTDWYPLG</sequence>
<feature type="compositionally biased region" description="Low complexity" evidence="1">
    <location>
        <begin position="103"/>
        <end position="122"/>
    </location>
</feature>
<evidence type="ECO:0000256" key="1">
    <source>
        <dbReference type="SAM" id="MobiDB-lite"/>
    </source>
</evidence>
<reference evidence="2 3" key="1">
    <citation type="submission" date="2020-06" db="EMBL/GenBank/DDBJ databases">
        <title>NJ-3-1, isolated from saline soil.</title>
        <authorList>
            <person name="Cui H.L."/>
            <person name="Shi X."/>
        </authorList>
    </citation>
    <scope>NUCLEOTIDE SEQUENCE [LARGE SCALE GENOMIC DNA]</scope>
    <source>
        <strain evidence="2 3">NJ-3-1</strain>
    </source>
</reference>
<dbReference type="Pfam" id="PF24336">
    <property type="entry name" value="DUF7504"/>
    <property type="match status" value="1"/>
</dbReference>
<feature type="region of interest" description="Disordered" evidence="1">
    <location>
        <begin position="1"/>
        <end position="23"/>
    </location>
</feature>
<dbReference type="AlphaFoldDB" id="A0A7D5QBZ1"/>
<dbReference type="GeneID" id="56038008"/>
<dbReference type="KEGG" id="halu:HUG12_11075"/>
<accession>A0A7D5QBZ1</accession>
<keyword evidence="3" id="KW-1185">Reference proteome</keyword>
<evidence type="ECO:0000313" key="3">
    <source>
        <dbReference type="Proteomes" id="UP000509626"/>
    </source>
</evidence>
<gene>
    <name evidence="2" type="ORF">HUG12_11075</name>
</gene>
<protein>
    <submittedName>
        <fullName evidence="2">Uncharacterized protein</fullName>
    </submittedName>
</protein>
<proteinExistence type="predicted"/>
<evidence type="ECO:0000313" key="2">
    <source>
        <dbReference type="EMBL" id="QLG62240.1"/>
    </source>
</evidence>
<organism evidence="2 3">
    <name type="scientific">Halorarum salinum</name>
    <dbReference type="NCBI Taxonomy" id="2743089"/>
    <lineage>
        <taxon>Archaea</taxon>
        <taxon>Methanobacteriati</taxon>
        <taxon>Methanobacteriota</taxon>
        <taxon>Stenosarchaea group</taxon>
        <taxon>Halobacteria</taxon>
        <taxon>Halobacteriales</taxon>
        <taxon>Haloferacaceae</taxon>
        <taxon>Halorarum</taxon>
    </lineage>
</organism>
<dbReference type="EMBL" id="CP058579">
    <property type="protein sequence ID" value="QLG62240.1"/>
    <property type="molecule type" value="Genomic_DNA"/>
</dbReference>
<dbReference type="OrthoDB" id="252760at2157"/>
<name>A0A7D5QBZ1_9EURY</name>
<feature type="region of interest" description="Disordered" evidence="1">
    <location>
        <begin position="102"/>
        <end position="122"/>
    </location>
</feature>